<evidence type="ECO:0000313" key="1">
    <source>
        <dbReference type="EMBL" id="OMJ19574.1"/>
    </source>
</evidence>
<keyword evidence="2" id="KW-1185">Reference proteome</keyword>
<reference evidence="1 2" key="1">
    <citation type="submission" date="2017-01" db="EMBL/GenBank/DDBJ databases">
        <authorList>
            <person name="Mah S.A."/>
            <person name="Swanson W.J."/>
            <person name="Moy G.W."/>
            <person name="Vacquier V.D."/>
        </authorList>
    </citation>
    <scope>NUCLEOTIDE SEQUENCE [LARGE SCALE GENOMIC DNA]</scope>
    <source>
        <strain evidence="1 2">GSMNP</strain>
    </source>
</reference>
<organism evidence="1 2">
    <name type="scientific">Smittium culicis</name>
    <dbReference type="NCBI Taxonomy" id="133412"/>
    <lineage>
        <taxon>Eukaryota</taxon>
        <taxon>Fungi</taxon>
        <taxon>Fungi incertae sedis</taxon>
        <taxon>Zoopagomycota</taxon>
        <taxon>Kickxellomycotina</taxon>
        <taxon>Harpellomycetes</taxon>
        <taxon>Harpellales</taxon>
        <taxon>Legeriomycetaceae</taxon>
        <taxon>Smittium</taxon>
    </lineage>
</organism>
<evidence type="ECO:0000313" key="2">
    <source>
        <dbReference type="Proteomes" id="UP000187283"/>
    </source>
</evidence>
<feature type="non-terminal residue" evidence="1">
    <location>
        <position position="13"/>
    </location>
</feature>
<dbReference type="Proteomes" id="UP000187283">
    <property type="component" value="Unassembled WGS sequence"/>
</dbReference>
<accession>A0A1R1XYH5</accession>
<gene>
    <name evidence="1" type="ORF">AYI70_g4649</name>
</gene>
<proteinExistence type="predicted"/>
<comment type="caution">
    <text evidence="1">The sequence shown here is derived from an EMBL/GenBank/DDBJ whole genome shotgun (WGS) entry which is preliminary data.</text>
</comment>
<sequence length="13" mass="1403">MSDSPAPLNQFPV</sequence>
<name>A0A1R1XYH5_9FUNG</name>
<dbReference type="EMBL" id="LSSN01001452">
    <property type="protein sequence ID" value="OMJ19574.1"/>
    <property type="molecule type" value="Genomic_DNA"/>
</dbReference>
<protein>
    <submittedName>
        <fullName evidence="1">Uncharacterized protein</fullName>
    </submittedName>
</protein>